<dbReference type="EMBL" id="JBHUDC010000002">
    <property type="protein sequence ID" value="MFD1512395.1"/>
    <property type="molecule type" value="Genomic_DNA"/>
</dbReference>
<feature type="compositionally biased region" description="Acidic residues" evidence="2">
    <location>
        <begin position="431"/>
        <end position="445"/>
    </location>
</feature>
<keyword evidence="5" id="KW-1185">Reference proteome</keyword>
<feature type="compositionally biased region" description="Low complexity" evidence="2">
    <location>
        <begin position="240"/>
        <end position="260"/>
    </location>
</feature>
<feature type="compositionally biased region" description="Basic and acidic residues" evidence="2">
    <location>
        <begin position="313"/>
        <end position="330"/>
    </location>
</feature>
<evidence type="ECO:0000259" key="3">
    <source>
        <dbReference type="Pfam" id="PF24371"/>
    </source>
</evidence>
<evidence type="ECO:0000256" key="1">
    <source>
        <dbReference type="SAM" id="Coils"/>
    </source>
</evidence>
<keyword evidence="1" id="KW-0175">Coiled coil</keyword>
<evidence type="ECO:0000313" key="4">
    <source>
        <dbReference type="EMBL" id="MFD1512395.1"/>
    </source>
</evidence>
<gene>
    <name evidence="4" type="ORF">ACFSBT_03765</name>
</gene>
<organism evidence="4 5">
    <name type="scientific">Halomarina rubra</name>
    <dbReference type="NCBI Taxonomy" id="2071873"/>
    <lineage>
        <taxon>Archaea</taxon>
        <taxon>Methanobacteriati</taxon>
        <taxon>Methanobacteriota</taxon>
        <taxon>Stenosarchaea group</taxon>
        <taxon>Halobacteria</taxon>
        <taxon>Halobacteriales</taxon>
        <taxon>Natronomonadaceae</taxon>
        <taxon>Halomarina</taxon>
    </lineage>
</organism>
<feature type="domain" description="DUF7527" evidence="3">
    <location>
        <begin position="538"/>
        <end position="770"/>
    </location>
</feature>
<feature type="coiled-coil region" evidence="1">
    <location>
        <begin position="482"/>
        <end position="523"/>
    </location>
</feature>
<dbReference type="RefSeq" id="WP_250872374.1">
    <property type="nucleotide sequence ID" value="NZ_JALXFV010000002.1"/>
</dbReference>
<dbReference type="CDD" id="cd14686">
    <property type="entry name" value="bZIP"/>
    <property type="match status" value="1"/>
</dbReference>
<evidence type="ECO:0000313" key="5">
    <source>
        <dbReference type="Proteomes" id="UP001597187"/>
    </source>
</evidence>
<sequence>MQPRTAEQIDEWPSQSFSGGYAGLRDLAAADFSGAVSANGAWLFMLNGHAIGVVDGSLDAFDGASGTAHQAPDDSLPLLFAMRERGGEKRGQYYTERTSLAEVDKTLSSGGFTGYVELSENVLSGDYYVVYYGGNAKYAAFVGQSDRLHTGEDAAERATDEVGLYDVVAVDLSIVELPEAPETADGDTAAGGVAAVSNGTGESEPSVDTRPDEQSASTAEPQSDGPPVDPTADQDEEPPESAVSEPTTSEPTPTESTAAANDLDLESTLAGTSADDSGSDESPPAGSVADDPEPERASPTDTAPEADSTPGEHAPEARDPTADAPTDRPADAPAPAASESEPDESPADPAGSGTAPEGDSTDEAVAASLEEIDLRDPEPPQPTTEGATAAVSEADETSPSAPPVDDADTPADSSVDAAAESAGAAAGGTPDGDDESESELDDLFADAERTSFDEAFGEETTPSADGTGVAETTEAGADDGRVDELRETVETLETENEQLAAERAELVDERDRLQARVGELETELAASKPPADFEQVGPDTALEATDLFVRYRSRSGETLEGAHQGADNRQAVQGNLDLEHHTRFDAERTAVGDEEYETFLPSTLEHQLVTWLVGELLYEIRDTGHVEGLRPLYDALPEIDRADLYGAVEVDAGEDSVPFDVVCRDRLGNPLLCLDVHESRDPATDAEMESVLEKSARVAEDHDEFAGALLVASSFFEPSALELATEKTASGGLFGGGKRESFVKLSRKRGYHLCLVEARDRRFHLTMPEL</sequence>
<reference evidence="4 5" key="1">
    <citation type="journal article" date="2019" name="Int. J. Syst. Evol. Microbiol.">
        <title>The Global Catalogue of Microorganisms (GCM) 10K type strain sequencing project: providing services to taxonomists for standard genome sequencing and annotation.</title>
        <authorList>
            <consortium name="The Broad Institute Genomics Platform"/>
            <consortium name="The Broad Institute Genome Sequencing Center for Infectious Disease"/>
            <person name="Wu L."/>
            <person name="Ma J."/>
        </authorList>
    </citation>
    <scope>NUCLEOTIDE SEQUENCE [LARGE SCALE GENOMIC DNA]</scope>
    <source>
        <strain evidence="4 5">CGMCC 1.12563</strain>
    </source>
</reference>
<name>A0ABD6ASB5_9EURY</name>
<dbReference type="InterPro" id="IPR055949">
    <property type="entry name" value="DUF7527"/>
</dbReference>
<accession>A0ABD6ASB5</accession>
<proteinExistence type="predicted"/>
<protein>
    <submittedName>
        <fullName evidence="4">Transcriptional regulator</fullName>
    </submittedName>
</protein>
<dbReference type="AlphaFoldDB" id="A0ABD6ASB5"/>
<feature type="region of interest" description="Disordered" evidence="2">
    <location>
        <begin position="180"/>
        <end position="482"/>
    </location>
</feature>
<comment type="caution">
    <text evidence="4">The sequence shown here is derived from an EMBL/GenBank/DDBJ whole genome shotgun (WGS) entry which is preliminary data.</text>
</comment>
<dbReference type="Proteomes" id="UP001597187">
    <property type="component" value="Unassembled WGS sequence"/>
</dbReference>
<feature type="compositionally biased region" description="Low complexity" evidence="2">
    <location>
        <begin position="186"/>
        <end position="196"/>
    </location>
</feature>
<dbReference type="Pfam" id="PF24371">
    <property type="entry name" value="DUF7527"/>
    <property type="match status" value="1"/>
</dbReference>
<evidence type="ECO:0000256" key="2">
    <source>
        <dbReference type="SAM" id="MobiDB-lite"/>
    </source>
</evidence>
<feature type="compositionally biased region" description="Low complexity" evidence="2">
    <location>
        <begin position="410"/>
        <end position="424"/>
    </location>
</feature>